<dbReference type="EC" id="2.7.-.-" evidence="4"/>
<dbReference type="Gene3D" id="3.30.470.160">
    <property type="entry name" value="Inositol polyphosphate kinase"/>
    <property type="match status" value="1"/>
</dbReference>
<dbReference type="InterPro" id="IPR005522">
    <property type="entry name" value="IPK"/>
</dbReference>
<dbReference type="PANTHER" id="PTHR12400">
    <property type="entry name" value="INOSITOL POLYPHOSPHATE KINASE"/>
    <property type="match status" value="1"/>
</dbReference>
<evidence type="ECO:0000256" key="1">
    <source>
        <dbReference type="ARBA" id="ARBA00007374"/>
    </source>
</evidence>
<dbReference type="PANTHER" id="PTHR12400:SF21">
    <property type="entry name" value="KINASE"/>
    <property type="match status" value="1"/>
</dbReference>
<evidence type="ECO:0000256" key="3">
    <source>
        <dbReference type="ARBA" id="ARBA00022777"/>
    </source>
</evidence>
<evidence type="ECO:0000256" key="4">
    <source>
        <dbReference type="RuleBase" id="RU363090"/>
    </source>
</evidence>
<dbReference type="GeneID" id="100204219"/>
<accession>A0ABM4BGI6</accession>
<organism evidence="5 6">
    <name type="scientific">Hydra vulgaris</name>
    <name type="common">Hydra</name>
    <name type="synonym">Hydra attenuata</name>
    <dbReference type="NCBI Taxonomy" id="6087"/>
    <lineage>
        <taxon>Eukaryota</taxon>
        <taxon>Metazoa</taxon>
        <taxon>Cnidaria</taxon>
        <taxon>Hydrozoa</taxon>
        <taxon>Hydroidolina</taxon>
        <taxon>Anthoathecata</taxon>
        <taxon>Aplanulata</taxon>
        <taxon>Hydridae</taxon>
        <taxon>Hydra</taxon>
    </lineage>
</organism>
<reference evidence="6" key="1">
    <citation type="submission" date="2025-08" db="UniProtKB">
        <authorList>
            <consortium name="RefSeq"/>
        </authorList>
    </citation>
    <scope>IDENTIFICATION</scope>
</reference>
<proteinExistence type="inferred from homology"/>
<evidence type="ECO:0000313" key="6">
    <source>
        <dbReference type="RefSeq" id="XP_065648112.1"/>
    </source>
</evidence>
<dbReference type="InterPro" id="IPR038286">
    <property type="entry name" value="IPK_sf"/>
</dbReference>
<dbReference type="SUPFAM" id="SSF56104">
    <property type="entry name" value="SAICAR synthase-like"/>
    <property type="match status" value="1"/>
</dbReference>
<evidence type="ECO:0000256" key="2">
    <source>
        <dbReference type="ARBA" id="ARBA00022679"/>
    </source>
</evidence>
<comment type="similarity">
    <text evidence="1 4">Belongs to the inositol phosphokinase (IPK) family.</text>
</comment>
<dbReference type="GO" id="GO:0016301">
    <property type="term" value="F:kinase activity"/>
    <property type="evidence" value="ECO:0007669"/>
    <property type="project" value="UniProtKB-KW"/>
</dbReference>
<dbReference type="RefSeq" id="XP_065648112.1">
    <property type="nucleotide sequence ID" value="XM_065792040.1"/>
</dbReference>
<gene>
    <name evidence="6" type="primary">LOC100204219</name>
</gene>
<name>A0ABM4BGI6_HYDVU</name>
<keyword evidence="2 4" id="KW-0808">Transferase</keyword>
<keyword evidence="5" id="KW-1185">Reference proteome</keyword>
<dbReference type="Proteomes" id="UP001652625">
    <property type="component" value="Chromosome 03"/>
</dbReference>
<dbReference type="Pfam" id="PF03770">
    <property type="entry name" value="IPK"/>
    <property type="match status" value="1"/>
</dbReference>
<keyword evidence="3 4" id="KW-0418">Kinase</keyword>
<sequence length="299" mass="34750">MKNSNYKMEKEVFISKEVVLLHPFTNQVGGHNCLLKYDESNICKIIDENELSFYQNIPKELIGFVPQFNGYLEITFKKAGKNIICLSKNFDNLHDLNLNSVVSDLINTCSSCELMIIEDVTRKYKYPCVIDLKMGTRGCDKREKRMKKIRDISTAPNLGVKLGGFQVNHPITGRNLRMDKFEGHMLTEHEFKLVLKDFLYTGMRYRTDILPSLIKKLNKLLKSLEMIDGYRFYCCSLLLIYDGESDNQMYISVDDCVELRMIDFAHTCYKHEFDGPDLGLLFGVKSLIKIFEEIQFQLH</sequence>
<evidence type="ECO:0000313" key="5">
    <source>
        <dbReference type="Proteomes" id="UP001652625"/>
    </source>
</evidence>
<protein>
    <recommendedName>
        <fullName evidence="4">Kinase</fullName>
        <ecNumber evidence="4">2.7.-.-</ecNumber>
    </recommendedName>
</protein>